<organism evidence="1 2">
    <name type="scientific">Ornithinibacter aureus</name>
    <dbReference type="NCBI Taxonomy" id="622664"/>
    <lineage>
        <taxon>Bacteria</taxon>
        <taxon>Bacillati</taxon>
        <taxon>Actinomycetota</taxon>
        <taxon>Actinomycetes</taxon>
        <taxon>Micrococcales</taxon>
        <taxon>Intrasporangiaceae</taxon>
        <taxon>Ornithinibacter</taxon>
    </lineage>
</organism>
<evidence type="ECO:0000313" key="2">
    <source>
        <dbReference type="Proteomes" id="UP001500390"/>
    </source>
</evidence>
<keyword evidence="2" id="KW-1185">Reference proteome</keyword>
<dbReference type="RefSeq" id="WP_159903172.1">
    <property type="nucleotide sequence ID" value="NZ_BAABFX010000020.1"/>
</dbReference>
<proteinExistence type="predicted"/>
<sequence length="70" mass="8028">MAVSAWRRRFLLDVWAEPRAVDGLPRILRARVRDMSTDDTTFVGSIAEIEAVLDRSLDDGGITPRRWERS</sequence>
<accession>A0ABP8JL94</accession>
<reference evidence="2" key="1">
    <citation type="journal article" date="2019" name="Int. J. Syst. Evol. Microbiol.">
        <title>The Global Catalogue of Microorganisms (GCM) 10K type strain sequencing project: providing services to taxonomists for standard genome sequencing and annotation.</title>
        <authorList>
            <consortium name="The Broad Institute Genomics Platform"/>
            <consortium name="The Broad Institute Genome Sequencing Center for Infectious Disease"/>
            <person name="Wu L."/>
            <person name="Ma J."/>
        </authorList>
    </citation>
    <scope>NUCLEOTIDE SEQUENCE [LARGE SCALE GENOMIC DNA]</scope>
    <source>
        <strain evidence="2">JCM 17738</strain>
    </source>
</reference>
<protein>
    <submittedName>
        <fullName evidence="1">Uncharacterized protein</fullName>
    </submittedName>
</protein>
<dbReference type="EMBL" id="BAABFX010000020">
    <property type="protein sequence ID" value="GAA4392339.1"/>
    <property type="molecule type" value="Genomic_DNA"/>
</dbReference>
<name>A0ABP8JL94_9MICO</name>
<evidence type="ECO:0000313" key="1">
    <source>
        <dbReference type="EMBL" id="GAA4392339.1"/>
    </source>
</evidence>
<comment type="caution">
    <text evidence="1">The sequence shown here is derived from an EMBL/GenBank/DDBJ whole genome shotgun (WGS) entry which is preliminary data.</text>
</comment>
<dbReference type="Proteomes" id="UP001500390">
    <property type="component" value="Unassembled WGS sequence"/>
</dbReference>
<gene>
    <name evidence="1" type="ORF">GCM10023153_11230</name>
</gene>